<dbReference type="InterPro" id="IPR003613">
    <property type="entry name" value="Ubox_domain"/>
</dbReference>
<dbReference type="Proteomes" id="UP000811609">
    <property type="component" value="Chromosome 15"/>
</dbReference>
<dbReference type="SMART" id="SM00504">
    <property type="entry name" value="Ubox"/>
    <property type="match status" value="1"/>
</dbReference>
<name>A0A8T1NCY6_CARIL</name>
<dbReference type="PANTHER" id="PTHR23315">
    <property type="entry name" value="U BOX DOMAIN-CONTAINING"/>
    <property type="match status" value="1"/>
</dbReference>
<accession>A0A8T1NCY6</accession>
<sequence length="678" mass="76266">MQVHRLMCLELKKFIDRILEILPAIESAPPRCTSGIQALCTLKIAMDKAKLLIQHCSESSKLYLAITTERIVSKCERIRKPWVVSLSQIQNMVPFLLAGKISGIARDLRHTKFPLTPTEEEAGKVILGLLRQAILVSNSVNDLELEAVQLAASALKITFPSAILIEKRSIKRLLDKATDTDPKKQILKCHMQRDETRANDFGTSEPPKEFKCPIFMQVMHDPMIIASGMTFEQFWIEQWFNEGNQTCPISHMKLDNLFMAPNSIMKELIDAWSSQQGITIPDPYLEPNISSLFSRDSSFSSSIASFPSSVNKNLHLRAVSIRSSRTDDVSEILDDFNESRLSCRHGQKNAVSEKLNHSTETYGNMLASLSRLAALSWGSQCKTVRDVNKTLQENNHACHTQFPIDAHELTNVKEQRDGAEVLLAILRNNSSEMLLFDKDGIYMLALYIETEITGEVLSIIEVLSSQPEYKSMIVASGVLPSILKVLNTKTRDFHSIAMKILCNLSYNCDIGYHMVYLDCIPKLIQLLGDPDLARFCIEIIRNLCSIEEVRIVVAETSSCITNISQILETGTKKEQEHAAGVLLFVCREHADFCQLVMRDTILQSLVDLSLNWNSRGQIIASELLLLLEHVKDDPAECSIPETDLALLDISTSSSSQYEDKKPPFRALRFFGKILSLYL</sequence>
<dbReference type="Pfam" id="PF05804">
    <property type="entry name" value="KAP"/>
    <property type="match status" value="1"/>
</dbReference>
<dbReference type="CDD" id="cd16664">
    <property type="entry name" value="RING-Ubox_PUB"/>
    <property type="match status" value="1"/>
</dbReference>
<dbReference type="AlphaFoldDB" id="A0A8T1NCY6"/>
<dbReference type="GO" id="GO:0004842">
    <property type="term" value="F:ubiquitin-protein transferase activity"/>
    <property type="evidence" value="ECO:0007669"/>
    <property type="project" value="InterPro"/>
</dbReference>
<gene>
    <name evidence="2" type="ORF">CIPAW_15G080000</name>
</gene>
<organism evidence="2 3">
    <name type="scientific">Carya illinoinensis</name>
    <name type="common">Pecan</name>
    <dbReference type="NCBI Taxonomy" id="32201"/>
    <lineage>
        <taxon>Eukaryota</taxon>
        <taxon>Viridiplantae</taxon>
        <taxon>Streptophyta</taxon>
        <taxon>Embryophyta</taxon>
        <taxon>Tracheophyta</taxon>
        <taxon>Spermatophyta</taxon>
        <taxon>Magnoliopsida</taxon>
        <taxon>eudicotyledons</taxon>
        <taxon>Gunneridae</taxon>
        <taxon>Pentapetalae</taxon>
        <taxon>rosids</taxon>
        <taxon>fabids</taxon>
        <taxon>Fagales</taxon>
        <taxon>Juglandaceae</taxon>
        <taxon>Carya</taxon>
    </lineage>
</organism>
<keyword evidence="3" id="KW-1185">Reference proteome</keyword>
<protein>
    <recommendedName>
        <fullName evidence="1">U-box domain-containing protein</fullName>
    </recommendedName>
</protein>
<dbReference type="GO" id="GO:0016567">
    <property type="term" value="P:protein ubiquitination"/>
    <property type="evidence" value="ECO:0007669"/>
    <property type="project" value="InterPro"/>
</dbReference>
<comment type="caution">
    <text evidence="2">The sequence shown here is derived from an EMBL/GenBank/DDBJ whole genome shotgun (WGS) entry which is preliminary data.</text>
</comment>
<dbReference type="InterPro" id="IPR045210">
    <property type="entry name" value="RING-Ubox_PUB"/>
</dbReference>
<dbReference type="PANTHER" id="PTHR23315:SF239">
    <property type="entry name" value="RING-TYPE E3 UBIQUITIN TRANSFERASE"/>
    <property type="match status" value="1"/>
</dbReference>
<dbReference type="PROSITE" id="PS51698">
    <property type="entry name" value="U_BOX"/>
    <property type="match status" value="1"/>
</dbReference>
<evidence type="ECO:0000313" key="2">
    <source>
        <dbReference type="EMBL" id="KAG6626837.1"/>
    </source>
</evidence>
<dbReference type="Pfam" id="PF04564">
    <property type="entry name" value="U-box"/>
    <property type="match status" value="1"/>
</dbReference>
<evidence type="ECO:0000313" key="3">
    <source>
        <dbReference type="Proteomes" id="UP000811609"/>
    </source>
</evidence>
<evidence type="ECO:0000259" key="1">
    <source>
        <dbReference type="PROSITE" id="PS51698"/>
    </source>
</evidence>
<proteinExistence type="predicted"/>
<dbReference type="EMBL" id="CM031823">
    <property type="protein sequence ID" value="KAG6626837.1"/>
    <property type="molecule type" value="Genomic_DNA"/>
</dbReference>
<feature type="domain" description="U-box" evidence="1">
    <location>
        <begin position="205"/>
        <end position="279"/>
    </location>
</feature>
<reference evidence="2" key="1">
    <citation type="submission" date="2020-12" db="EMBL/GenBank/DDBJ databases">
        <title>WGS assembly of Carya illinoinensis cv. Pawnee.</title>
        <authorList>
            <person name="Platts A."/>
            <person name="Shu S."/>
            <person name="Wright S."/>
            <person name="Barry K."/>
            <person name="Edger P."/>
            <person name="Pires J.C."/>
            <person name="Schmutz J."/>
        </authorList>
    </citation>
    <scope>NUCLEOTIDE SEQUENCE</scope>
    <source>
        <tissue evidence="2">Leaf</tissue>
    </source>
</reference>